<feature type="region of interest" description="Disordered" evidence="3">
    <location>
        <begin position="555"/>
        <end position="638"/>
    </location>
</feature>
<dbReference type="GO" id="GO:0009908">
    <property type="term" value="P:flower development"/>
    <property type="evidence" value="ECO:0007669"/>
    <property type="project" value="InterPro"/>
</dbReference>
<dbReference type="Pfam" id="PF24426">
    <property type="entry name" value="HTH_NDX"/>
    <property type="match status" value="1"/>
</dbReference>
<dbReference type="SMART" id="SM00389">
    <property type="entry name" value="HOX"/>
    <property type="match status" value="1"/>
</dbReference>
<evidence type="ECO:0000313" key="6">
    <source>
        <dbReference type="Proteomes" id="UP001154282"/>
    </source>
</evidence>
<organism evidence="5 6">
    <name type="scientific">Linum tenue</name>
    <dbReference type="NCBI Taxonomy" id="586396"/>
    <lineage>
        <taxon>Eukaryota</taxon>
        <taxon>Viridiplantae</taxon>
        <taxon>Streptophyta</taxon>
        <taxon>Embryophyta</taxon>
        <taxon>Tracheophyta</taxon>
        <taxon>Spermatophyta</taxon>
        <taxon>Magnoliopsida</taxon>
        <taxon>eudicotyledons</taxon>
        <taxon>Gunneridae</taxon>
        <taxon>Pentapetalae</taxon>
        <taxon>rosids</taxon>
        <taxon>fabids</taxon>
        <taxon>Malpighiales</taxon>
        <taxon>Linaceae</taxon>
        <taxon>Linum</taxon>
    </lineage>
</organism>
<dbReference type="CDD" id="cd00086">
    <property type="entry name" value="homeodomain"/>
    <property type="match status" value="1"/>
</dbReference>
<dbReference type="InterPro" id="IPR056560">
    <property type="entry name" value="HTH_NDX"/>
</dbReference>
<keyword evidence="2" id="KW-0539">Nucleus</keyword>
<dbReference type="PROSITE" id="PS50071">
    <property type="entry name" value="HOMEOBOX_2"/>
    <property type="match status" value="1"/>
</dbReference>
<gene>
    <name evidence="5" type="ORF">LITE_LOCUS42300</name>
</gene>
<dbReference type="PANTHER" id="PTHR35743:SF1">
    <property type="entry name" value="NODULIN HOMEOBOX"/>
    <property type="match status" value="1"/>
</dbReference>
<proteinExistence type="predicted"/>
<feature type="compositionally biased region" description="Polar residues" evidence="3">
    <location>
        <begin position="740"/>
        <end position="764"/>
    </location>
</feature>
<feature type="domain" description="Homeobox" evidence="4">
    <location>
        <begin position="632"/>
        <end position="699"/>
    </location>
</feature>
<dbReference type="InterPro" id="IPR001356">
    <property type="entry name" value="HD"/>
</dbReference>
<evidence type="ECO:0000256" key="2">
    <source>
        <dbReference type="PROSITE-ProRule" id="PRU00108"/>
    </source>
</evidence>
<evidence type="ECO:0000259" key="4">
    <source>
        <dbReference type="PROSITE" id="PS50071"/>
    </source>
</evidence>
<dbReference type="Proteomes" id="UP001154282">
    <property type="component" value="Unassembled WGS sequence"/>
</dbReference>
<feature type="compositionally biased region" description="Basic and acidic residues" evidence="3">
    <location>
        <begin position="593"/>
        <end position="632"/>
    </location>
</feature>
<dbReference type="PANTHER" id="PTHR35743">
    <property type="entry name" value="NODULIN HOMEOBOX"/>
    <property type="match status" value="1"/>
</dbReference>
<accession>A0AAV0QCG8</accession>
<dbReference type="Pfam" id="PF24679">
    <property type="entry name" value="Nodulin_C"/>
    <property type="match status" value="1"/>
</dbReference>
<dbReference type="InterPro" id="IPR039325">
    <property type="entry name" value="NDX"/>
</dbReference>
<dbReference type="GO" id="GO:0003697">
    <property type="term" value="F:single-stranded DNA binding"/>
    <property type="evidence" value="ECO:0007669"/>
    <property type="project" value="InterPro"/>
</dbReference>
<name>A0AAV0QCG8_9ROSI</name>
<dbReference type="Pfam" id="PF25246">
    <property type="entry name" value="Nodulin_N"/>
    <property type="match status" value="1"/>
</dbReference>
<feature type="compositionally biased region" description="Basic and acidic residues" evidence="3">
    <location>
        <begin position="555"/>
        <end position="577"/>
    </location>
</feature>
<evidence type="ECO:0000256" key="1">
    <source>
        <dbReference type="ARBA" id="ARBA00004123"/>
    </source>
</evidence>
<evidence type="ECO:0000256" key="3">
    <source>
        <dbReference type="SAM" id="MobiDB-lite"/>
    </source>
</evidence>
<dbReference type="AlphaFoldDB" id="A0AAV0QCG8"/>
<feature type="region of interest" description="Disordered" evidence="3">
    <location>
        <begin position="505"/>
        <end position="541"/>
    </location>
</feature>
<sequence length="877" mass="97163">MKVDMEVPLNAADQAIDLIASVRELHGLGFQEISKLLRDAENFTIHLNIGNLIIRIDMEKLAAFLPLHLIAVLLSSRGDERALRYLLGGVRLLHVLCDLAPRHNKLEQILLDDVKVSEQLLDLIFYLLIIVSRHRKETLHSSSSSLLHPAVVASSLYLLTCSISTHWQDLVQVLLAHPKVNVFMDAAFGAVRVAVRSLQGKLSAQITSFQMTSNPTVEQTANFLCQQCEASVQFLHSLCQQKLFRERIFRNKELCGKGGILFLVQAIMKLKITTPVLESARVVASISRIKAKALSILLNLCEAESISYLDDIASSPETLEVAKSVASEVLEELRVGVCRGGRHLSPSPVKFSPTGLLQLNALRLADVFSDDSNFRSYITISFTKVLTAIFSLPHGEFLSIWCSSELPQREEDATLEYDAFAACGWVLNATKVSSPTFLETNLVSSSLLCHAESLIPNFLNEEDVQLLRVFFNQLQATITRAEFEENHGKKSPSLDKFSKLDINDHQEGQSIGGKKEPANATTNRSGNHEESSENSALKDNQLNFRNDHLNLGETALIREDKEKSSRGAFREIDRDGQNVETSGSDSTAPRGKSFVDSHSDFSKSGRNSNKESGIRGTHEDEKTEAVQSDEKQPRKRKRTIMNDYQISLIEKALLDEPDMQRNATLLQTWADRLSVHGAEVTSSQLKNWLNNRKARLARAGKDARAPMEVDNASSQEKQVGHGQQSRSRDSPESPAAEDNAPSSTRGGAVQSSSMKMGGTSESSTWIHTTRDLVSSGGTQPLQYTPGQRVVLVDGQGLEVAKGKVHQVKGKWFGKNLDELSSGGSCVVVDVNDLKADRWTRLPYPSEVTGNTFSEAETKIGEMRVLWDYKKMYLLRST</sequence>
<comment type="caution">
    <text evidence="5">The sequence shown here is derived from an EMBL/GenBank/DDBJ whole genome shotgun (WGS) entry which is preliminary data.</text>
</comment>
<evidence type="ECO:0000313" key="5">
    <source>
        <dbReference type="EMBL" id="CAI0541962.1"/>
    </source>
</evidence>
<dbReference type="InterPro" id="IPR057287">
    <property type="entry name" value="Ndx_N"/>
</dbReference>
<feature type="region of interest" description="Disordered" evidence="3">
    <location>
        <begin position="699"/>
        <end position="764"/>
    </location>
</feature>
<dbReference type="EMBL" id="CAMGYJ010000009">
    <property type="protein sequence ID" value="CAI0541962.1"/>
    <property type="molecule type" value="Genomic_DNA"/>
</dbReference>
<feature type="compositionally biased region" description="Polar residues" evidence="3">
    <location>
        <begin position="711"/>
        <end position="725"/>
    </location>
</feature>
<keyword evidence="2" id="KW-0371">Homeobox</keyword>
<dbReference type="InterPro" id="IPR056559">
    <property type="entry name" value="NDX_C"/>
</dbReference>
<feature type="DNA-binding region" description="Homeobox" evidence="2">
    <location>
        <begin position="634"/>
        <end position="700"/>
    </location>
</feature>
<feature type="compositionally biased region" description="Basic and acidic residues" evidence="3">
    <location>
        <begin position="505"/>
        <end position="517"/>
    </location>
</feature>
<keyword evidence="6" id="KW-1185">Reference proteome</keyword>
<reference evidence="5" key="1">
    <citation type="submission" date="2022-08" db="EMBL/GenBank/DDBJ databases">
        <authorList>
            <person name="Gutierrez-Valencia J."/>
        </authorList>
    </citation>
    <scope>NUCLEOTIDE SEQUENCE</scope>
</reference>
<dbReference type="GO" id="GO:0005634">
    <property type="term" value="C:nucleus"/>
    <property type="evidence" value="ECO:0007669"/>
    <property type="project" value="UniProtKB-SubCell"/>
</dbReference>
<feature type="compositionally biased region" description="Polar residues" evidence="3">
    <location>
        <begin position="578"/>
        <end position="587"/>
    </location>
</feature>
<comment type="subcellular location">
    <subcellularLocation>
        <location evidence="1 2">Nucleus</location>
    </subcellularLocation>
</comment>
<protein>
    <recommendedName>
        <fullName evidence="4">Homeobox domain-containing protein</fullName>
    </recommendedName>
</protein>
<keyword evidence="2" id="KW-0238">DNA-binding</keyword>